<gene>
    <name evidence="1" type="ORF">AB0I59_09020</name>
</gene>
<dbReference type="InterPro" id="IPR036689">
    <property type="entry name" value="ESAT-6-like_sf"/>
</dbReference>
<evidence type="ECO:0008006" key="3">
    <source>
        <dbReference type="Google" id="ProtNLM"/>
    </source>
</evidence>
<evidence type="ECO:0000313" key="1">
    <source>
        <dbReference type="EMBL" id="MEV0968763.1"/>
    </source>
</evidence>
<evidence type="ECO:0000313" key="2">
    <source>
        <dbReference type="Proteomes" id="UP001551675"/>
    </source>
</evidence>
<dbReference type="EMBL" id="JBFALK010000003">
    <property type="protein sequence ID" value="MEV0968763.1"/>
    <property type="molecule type" value="Genomic_DNA"/>
</dbReference>
<protein>
    <recommendedName>
        <fullName evidence="3">WXG100 family type VII secretion target</fullName>
    </recommendedName>
</protein>
<accession>A0ABV3GAU3</accession>
<dbReference type="Gene3D" id="1.10.287.1060">
    <property type="entry name" value="ESAT-6-like"/>
    <property type="match status" value="1"/>
</dbReference>
<proteinExistence type="predicted"/>
<reference evidence="1 2" key="1">
    <citation type="submission" date="2024-06" db="EMBL/GenBank/DDBJ databases">
        <title>The Natural Products Discovery Center: Release of the First 8490 Sequenced Strains for Exploring Actinobacteria Biosynthetic Diversity.</title>
        <authorList>
            <person name="Kalkreuter E."/>
            <person name="Kautsar S.A."/>
            <person name="Yang D."/>
            <person name="Bader C.D."/>
            <person name="Teijaro C.N."/>
            <person name="Fluegel L."/>
            <person name="Davis C.M."/>
            <person name="Simpson J.R."/>
            <person name="Lauterbach L."/>
            <person name="Steele A.D."/>
            <person name="Gui C."/>
            <person name="Meng S."/>
            <person name="Li G."/>
            <person name="Viehrig K."/>
            <person name="Ye F."/>
            <person name="Su P."/>
            <person name="Kiefer A.F."/>
            <person name="Nichols A."/>
            <person name="Cepeda A.J."/>
            <person name="Yan W."/>
            <person name="Fan B."/>
            <person name="Jiang Y."/>
            <person name="Adhikari A."/>
            <person name="Zheng C.-J."/>
            <person name="Schuster L."/>
            <person name="Cowan T.M."/>
            <person name="Smanski M.J."/>
            <person name="Chevrette M.G."/>
            <person name="De Carvalho L.P.S."/>
            <person name="Shen B."/>
        </authorList>
    </citation>
    <scope>NUCLEOTIDE SEQUENCE [LARGE SCALE GENOMIC DNA]</scope>
    <source>
        <strain evidence="1 2">NPDC050100</strain>
    </source>
</reference>
<name>A0ABV3GAU3_MICGL</name>
<dbReference type="SUPFAM" id="SSF140453">
    <property type="entry name" value="EsxAB dimer-like"/>
    <property type="match status" value="1"/>
</dbReference>
<organism evidence="1 2">
    <name type="scientific">Microtetraspora glauca</name>
    <dbReference type="NCBI Taxonomy" id="1996"/>
    <lineage>
        <taxon>Bacteria</taxon>
        <taxon>Bacillati</taxon>
        <taxon>Actinomycetota</taxon>
        <taxon>Actinomycetes</taxon>
        <taxon>Streptosporangiales</taxon>
        <taxon>Streptosporangiaceae</taxon>
        <taxon>Microtetraspora</taxon>
    </lineage>
</organism>
<keyword evidence="2" id="KW-1185">Reference proteome</keyword>
<sequence>MTFESDAMRRAAPRFDELLDQVAALRRSPRWTGPAAERFDRELRGWLGMLHQFSEDLRSVAARLEREAQRADRPSPIG</sequence>
<comment type="caution">
    <text evidence="1">The sequence shown here is derived from an EMBL/GenBank/DDBJ whole genome shotgun (WGS) entry which is preliminary data.</text>
</comment>
<dbReference type="Proteomes" id="UP001551675">
    <property type="component" value="Unassembled WGS sequence"/>
</dbReference>
<dbReference type="RefSeq" id="WP_358131565.1">
    <property type="nucleotide sequence ID" value="NZ_JBFALK010000003.1"/>
</dbReference>